<dbReference type="PROSITE" id="PS00285">
    <property type="entry name" value="POTATO_INHIBITOR"/>
    <property type="match status" value="1"/>
</dbReference>
<protein>
    <submittedName>
        <fullName evidence="4">Uncharacterized protein</fullName>
    </submittedName>
</protein>
<dbReference type="OrthoDB" id="10013825at2759"/>
<sequence length="111" mass="12064">MDGVFTSGKVKTAVAVRLVTVTVRLDTIAVRLETVVECVFGFKRSCNEKKSWPELVGTNGESAKATIERENRNVKAVVLLDGSPATMDFRSNRVQVWVDGNGLVVRAPTIG</sequence>
<keyword evidence="5" id="KW-1185">Reference proteome</keyword>
<accession>A0A9D4A262</accession>
<name>A0A9D4A262_9ROSI</name>
<comment type="caution">
    <text evidence="4">The sequence shown here is derived from an EMBL/GenBank/DDBJ whole genome shotgun (WGS) entry which is preliminary data.</text>
</comment>
<evidence type="ECO:0000256" key="3">
    <source>
        <dbReference type="ARBA" id="ARBA00022900"/>
    </source>
</evidence>
<evidence type="ECO:0000256" key="2">
    <source>
        <dbReference type="ARBA" id="ARBA00022690"/>
    </source>
</evidence>
<comment type="similarity">
    <text evidence="1">Belongs to the protease inhibitor I13 (potato type I serine protease inhibitor) family.</text>
</comment>
<keyword evidence="2" id="KW-0646">Protease inhibitor</keyword>
<dbReference type="PANTHER" id="PTHR33091">
    <property type="entry name" value="PROTEIN, PUTATIVE, EXPRESSED-RELATED"/>
    <property type="match status" value="1"/>
</dbReference>
<keyword evidence="3" id="KW-0722">Serine protease inhibitor</keyword>
<dbReference type="Pfam" id="PF00280">
    <property type="entry name" value="potato_inhibit"/>
    <property type="match status" value="1"/>
</dbReference>
<dbReference type="AlphaFoldDB" id="A0A9D4A262"/>
<evidence type="ECO:0000256" key="1">
    <source>
        <dbReference type="ARBA" id="ARBA00008210"/>
    </source>
</evidence>
<dbReference type="SUPFAM" id="SSF54654">
    <property type="entry name" value="CI-2 family of serine protease inhibitors"/>
    <property type="match status" value="1"/>
</dbReference>
<organism evidence="4 5">
    <name type="scientific">Gossypium stocksii</name>
    <dbReference type="NCBI Taxonomy" id="47602"/>
    <lineage>
        <taxon>Eukaryota</taxon>
        <taxon>Viridiplantae</taxon>
        <taxon>Streptophyta</taxon>
        <taxon>Embryophyta</taxon>
        <taxon>Tracheophyta</taxon>
        <taxon>Spermatophyta</taxon>
        <taxon>Magnoliopsida</taxon>
        <taxon>eudicotyledons</taxon>
        <taxon>Gunneridae</taxon>
        <taxon>Pentapetalae</taxon>
        <taxon>rosids</taxon>
        <taxon>malvids</taxon>
        <taxon>Malvales</taxon>
        <taxon>Malvaceae</taxon>
        <taxon>Malvoideae</taxon>
        <taxon>Gossypium</taxon>
    </lineage>
</organism>
<reference evidence="4 5" key="1">
    <citation type="journal article" date="2021" name="Plant Biotechnol. J.">
        <title>Multi-omics assisted identification of the key and species-specific regulatory components of drought-tolerant mechanisms in Gossypium stocksii.</title>
        <authorList>
            <person name="Yu D."/>
            <person name="Ke L."/>
            <person name="Zhang D."/>
            <person name="Wu Y."/>
            <person name="Sun Y."/>
            <person name="Mei J."/>
            <person name="Sun J."/>
            <person name="Sun Y."/>
        </authorList>
    </citation>
    <scope>NUCLEOTIDE SEQUENCE [LARGE SCALE GENOMIC DNA]</scope>
    <source>
        <strain evidence="5">cv. E1</strain>
        <tissue evidence="4">Leaf</tissue>
    </source>
</reference>
<proteinExistence type="inferred from homology"/>
<gene>
    <name evidence="4" type="ORF">J1N35_021175</name>
</gene>
<dbReference type="EMBL" id="JAIQCV010000007">
    <property type="protein sequence ID" value="KAH1081414.1"/>
    <property type="molecule type" value="Genomic_DNA"/>
</dbReference>
<dbReference type="GO" id="GO:0004867">
    <property type="term" value="F:serine-type endopeptidase inhibitor activity"/>
    <property type="evidence" value="ECO:0007669"/>
    <property type="project" value="UniProtKB-KW"/>
</dbReference>
<evidence type="ECO:0000313" key="4">
    <source>
        <dbReference type="EMBL" id="KAH1081414.1"/>
    </source>
</evidence>
<dbReference type="PRINTS" id="PR00292">
    <property type="entry name" value="POTATOINHBTR"/>
</dbReference>
<dbReference type="InterPro" id="IPR000864">
    <property type="entry name" value="Prot_inh_pot1"/>
</dbReference>
<dbReference type="Proteomes" id="UP000828251">
    <property type="component" value="Unassembled WGS sequence"/>
</dbReference>
<dbReference type="Gene3D" id="3.30.10.10">
    <property type="entry name" value="Trypsin Inhibitor V, subunit A"/>
    <property type="match status" value="1"/>
</dbReference>
<evidence type="ECO:0000313" key="5">
    <source>
        <dbReference type="Proteomes" id="UP000828251"/>
    </source>
</evidence>
<dbReference type="InterPro" id="IPR036354">
    <property type="entry name" value="Prot_inh_pot1_sf"/>
</dbReference>
<dbReference type="PANTHER" id="PTHR33091:SF83">
    <property type="entry name" value="SERINE PROTEASE INHIBITOR, POTATO INHIBITOR I-TYPE FAMILY PROTEIN-RELATED"/>
    <property type="match status" value="1"/>
</dbReference>
<dbReference type="GO" id="GO:0009611">
    <property type="term" value="P:response to wounding"/>
    <property type="evidence" value="ECO:0007669"/>
    <property type="project" value="InterPro"/>
</dbReference>